<keyword evidence="4 8" id="KW-0812">Transmembrane</keyword>
<dbReference type="EMBL" id="CP086354">
    <property type="protein sequence ID" value="UNI14812.1"/>
    <property type="molecule type" value="Genomic_DNA"/>
</dbReference>
<protein>
    <submittedName>
        <fullName evidence="10">Calcium/proton exchanger CAX-like</fullName>
    </submittedName>
</protein>
<accession>A0A9Q8Q9G7</accession>
<evidence type="ECO:0000256" key="5">
    <source>
        <dbReference type="ARBA" id="ARBA00022989"/>
    </source>
</evidence>
<dbReference type="KEGG" id="ptkz:JDV02_001406"/>
<feature type="transmembrane region" description="Helical" evidence="8">
    <location>
        <begin position="108"/>
        <end position="130"/>
    </location>
</feature>
<keyword evidence="3" id="KW-0813">Transport</keyword>
<reference evidence="10" key="1">
    <citation type="submission" date="2021-11" db="EMBL/GenBank/DDBJ databases">
        <title>Purpureocillium_takamizusanense_genome.</title>
        <authorList>
            <person name="Nguyen N.-H."/>
        </authorList>
    </citation>
    <scope>NUCLEOTIDE SEQUENCE</scope>
    <source>
        <strain evidence="10">PT3</strain>
    </source>
</reference>
<evidence type="ECO:0000256" key="8">
    <source>
        <dbReference type="SAM" id="Phobius"/>
    </source>
</evidence>
<keyword evidence="5 8" id="KW-1133">Transmembrane helix</keyword>
<evidence type="ECO:0000256" key="3">
    <source>
        <dbReference type="ARBA" id="ARBA00022448"/>
    </source>
</evidence>
<feature type="transmembrane region" description="Helical" evidence="8">
    <location>
        <begin position="151"/>
        <end position="171"/>
    </location>
</feature>
<dbReference type="GO" id="GO:0000329">
    <property type="term" value="C:fungal-type vacuole membrane"/>
    <property type="evidence" value="ECO:0007669"/>
    <property type="project" value="TreeGrafter"/>
</dbReference>
<dbReference type="InterPro" id="IPR004837">
    <property type="entry name" value="NaCa_Exmemb"/>
</dbReference>
<comment type="similarity">
    <text evidence="2">Belongs to the Ca(2+):cation antiporter (CaCA) (TC 2.A.19) family.</text>
</comment>
<feature type="transmembrane region" description="Helical" evidence="8">
    <location>
        <begin position="73"/>
        <end position="96"/>
    </location>
</feature>
<name>A0A9Q8Q9G7_9HYPO</name>
<keyword evidence="6" id="KW-0406">Ion transport</keyword>
<dbReference type="RefSeq" id="XP_047838293.1">
    <property type="nucleotide sequence ID" value="XM_047982331.1"/>
</dbReference>
<evidence type="ECO:0000313" key="10">
    <source>
        <dbReference type="EMBL" id="UNI14812.1"/>
    </source>
</evidence>
<dbReference type="OrthoDB" id="1699231at2759"/>
<sequence length="210" mass="22107">MSPFIVYSPHDLNIKSQLSGNLSVGIWTLGIVAGAVAWSPTTVFTLNFLAIIPLAAVLSFATDQIAMKLGESMWGGGWLNATFGNAVELIVSIVALKDGQIEVVQSSMLGSILSNLLLVMGMCFFLGGLCHRGRTGSGTEQKFSAAVAQTSCSLMTLSSASLVIPAALYAVMNPNGSDDKFQVALILSRATAIILLVLYILYLIFSAPDA</sequence>
<feature type="domain" description="Sodium/calcium exchanger membrane region" evidence="9">
    <location>
        <begin position="42"/>
        <end position="206"/>
    </location>
</feature>
<dbReference type="InterPro" id="IPR044880">
    <property type="entry name" value="NCX_ion-bd_dom_sf"/>
</dbReference>
<dbReference type="Pfam" id="PF01699">
    <property type="entry name" value="Na_Ca_ex"/>
    <property type="match status" value="1"/>
</dbReference>
<evidence type="ECO:0000256" key="6">
    <source>
        <dbReference type="ARBA" id="ARBA00023065"/>
    </source>
</evidence>
<evidence type="ECO:0000256" key="7">
    <source>
        <dbReference type="ARBA" id="ARBA00023136"/>
    </source>
</evidence>
<keyword evidence="11" id="KW-1185">Reference proteome</keyword>
<dbReference type="GeneID" id="72063369"/>
<dbReference type="Gene3D" id="1.20.1420.30">
    <property type="entry name" value="NCX, central ion-binding region"/>
    <property type="match status" value="1"/>
</dbReference>
<dbReference type="GO" id="GO:0006874">
    <property type="term" value="P:intracellular calcium ion homeostasis"/>
    <property type="evidence" value="ECO:0007669"/>
    <property type="project" value="TreeGrafter"/>
</dbReference>
<feature type="transmembrane region" description="Helical" evidence="8">
    <location>
        <begin position="44"/>
        <end position="61"/>
    </location>
</feature>
<dbReference type="AlphaFoldDB" id="A0A9Q8Q9G7"/>
<keyword evidence="7 8" id="KW-0472">Membrane</keyword>
<feature type="transmembrane region" description="Helical" evidence="8">
    <location>
        <begin position="183"/>
        <end position="205"/>
    </location>
</feature>
<comment type="subcellular location">
    <subcellularLocation>
        <location evidence="1">Endomembrane system</location>
        <topology evidence="1">Multi-pass membrane protein</topology>
    </subcellularLocation>
</comment>
<evidence type="ECO:0000256" key="2">
    <source>
        <dbReference type="ARBA" id="ARBA00008170"/>
    </source>
</evidence>
<dbReference type="InterPro" id="IPR004713">
    <property type="entry name" value="CaH_exchang"/>
</dbReference>
<dbReference type="GO" id="GO:0012505">
    <property type="term" value="C:endomembrane system"/>
    <property type="evidence" value="ECO:0007669"/>
    <property type="project" value="UniProtKB-SubCell"/>
</dbReference>
<evidence type="ECO:0000259" key="9">
    <source>
        <dbReference type="Pfam" id="PF01699"/>
    </source>
</evidence>
<evidence type="ECO:0000256" key="4">
    <source>
        <dbReference type="ARBA" id="ARBA00022692"/>
    </source>
</evidence>
<proteinExistence type="inferred from homology"/>
<dbReference type="Proteomes" id="UP000829364">
    <property type="component" value="Chromosome 1"/>
</dbReference>
<evidence type="ECO:0000256" key="1">
    <source>
        <dbReference type="ARBA" id="ARBA00004127"/>
    </source>
</evidence>
<dbReference type="PANTHER" id="PTHR31503:SF22">
    <property type="entry name" value="VACUOLAR CALCIUM ION TRANSPORTER"/>
    <property type="match status" value="1"/>
</dbReference>
<gene>
    <name evidence="10" type="primary">VCX1_1</name>
    <name evidence="10" type="ORF">JDV02_001406</name>
</gene>
<organism evidence="10 11">
    <name type="scientific">Purpureocillium takamizusanense</name>
    <dbReference type="NCBI Taxonomy" id="2060973"/>
    <lineage>
        <taxon>Eukaryota</taxon>
        <taxon>Fungi</taxon>
        <taxon>Dikarya</taxon>
        <taxon>Ascomycota</taxon>
        <taxon>Pezizomycotina</taxon>
        <taxon>Sordariomycetes</taxon>
        <taxon>Hypocreomycetidae</taxon>
        <taxon>Hypocreales</taxon>
        <taxon>Ophiocordycipitaceae</taxon>
        <taxon>Purpureocillium</taxon>
    </lineage>
</organism>
<feature type="transmembrane region" description="Helical" evidence="8">
    <location>
        <begin position="20"/>
        <end position="38"/>
    </location>
</feature>
<dbReference type="PANTHER" id="PTHR31503">
    <property type="entry name" value="VACUOLAR CALCIUM ION TRANSPORTER"/>
    <property type="match status" value="1"/>
</dbReference>
<evidence type="ECO:0000313" key="11">
    <source>
        <dbReference type="Proteomes" id="UP000829364"/>
    </source>
</evidence>
<dbReference type="GO" id="GO:0015369">
    <property type="term" value="F:calcium:proton antiporter activity"/>
    <property type="evidence" value="ECO:0007669"/>
    <property type="project" value="TreeGrafter"/>
</dbReference>